<evidence type="ECO:0008006" key="3">
    <source>
        <dbReference type="Google" id="ProtNLM"/>
    </source>
</evidence>
<evidence type="ECO:0000313" key="2">
    <source>
        <dbReference type="Proteomes" id="UP000019249"/>
    </source>
</evidence>
<dbReference type="RefSeq" id="WP_149023067.1">
    <property type="nucleotide sequence ID" value="NZ_AODF01000061.1"/>
</dbReference>
<keyword evidence="2" id="KW-1185">Reference proteome</keyword>
<evidence type="ECO:0000313" key="1">
    <source>
        <dbReference type="EMBL" id="EUJ24240.1"/>
    </source>
</evidence>
<name>A0ABN0RBH3_9LIST</name>
<sequence length="98" mass="11535">MNEMLNEKYVEIVKPMISIGDIIAINHKLDNDDYDLGIVTNVSGKFVYYLNEKGVKKQTFIKQITKIYCSKDLSVEWKDKVKQNFEDDIKRVMKEVQE</sequence>
<dbReference type="EMBL" id="AODF01000061">
    <property type="protein sequence ID" value="EUJ24240.1"/>
    <property type="molecule type" value="Genomic_DNA"/>
</dbReference>
<comment type="caution">
    <text evidence="1">The sequence shown here is derived from an EMBL/GenBank/DDBJ whole genome shotgun (WGS) entry which is preliminary data.</text>
</comment>
<gene>
    <name evidence="1" type="ORF">MFLO_15673</name>
</gene>
<protein>
    <recommendedName>
        <fullName evidence="3">Phage protein</fullName>
    </recommendedName>
</protein>
<proteinExistence type="predicted"/>
<organism evidence="1 2">
    <name type="scientific">Listeria floridensis FSL S10-1187</name>
    <dbReference type="NCBI Taxonomy" id="1265817"/>
    <lineage>
        <taxon>Bacteria</taxon>
        <taxon>Bacillati</taxon>
        <taxon>Bacillota</taxon>
        <taxon>Bacilli</taxon>
        <taxon>Bacillales</taxon>
        <taxon>Listeriaceae</taxon>
        <taxon>Listeria</taxon>
    </lineage>
</organism>
<dbReference type="Proteomes" id="UP000019249">
    <property type="component" value="Unassembled WGS sequence"/>
</dbReference>
<accession>A0ABN0RBH3</accession>
<reference evidence="1 2" key="1">
    <citation type="journal article" date="2014" name="Int. J. Syst. Evol. Microbiol.">
        <title>Listeria floridensis sp. nov., Listeria aquatica sp. nov., Listeria cornellensis sp. nov., Listeria riparia sp. nov. and Listeria grandensis sp. nov., from agricultural and natural environments.</title>
        <authorList>
            <person name="den Bakker H.C."/>
            <person name="Warchocki S."/>
            <person name="Wright E.M."/>
            <person name="Allred A.F."/>
            <person name="Ahlstrom C."/>
            <person name="Manuel C.S."/>
            <person name="Stasiewicz M.J."/>
            <person name="Burrell A."/>
            <person name="Roof S."/>
            <person name="Strawn L."/>
            <person name="Fortes E.D."/>
            <person name="Nightingale K.K."/>
            <person name="Kephart D."/>
            <person name="Wiedmann M."/>
        </authorList>
    </citation>
    <scope>NUCLEOTIDE SEQUENCE [LARGE SCALE GENOMIC DNA]</scope>
    <source>
        <strain evidence="1 2">FSL S10-1187</strain>
    </source>
</reference>